<dbReference type="AlphaFoldDB" id="A0A2S3U6Q0"/>
<dbReference type="RefSeq" id="WP_003646485.1">
    <property type="nucleotide sequence ID" value="NZ_CP094385.1"/>
</dbReference>
<evidence type="ECO:0000313" key="2">
    <source>
        <dbReference type="Proteomes" id="UP000236990"/>
    </source>
</evidence>
<dbReference type="Proteomes" id="UP000236990">
    <property type="component" value="Unassembled WGS sequence"/>
</dbReference>
<evidence type="ECO:0000313" key="1">
    <source>
        <dbReference type="EMBL" id="POD85836.1"/>
    </source>
</evidence>
<sequence>MKARVVGNSTTLTIPKKFNVANGTEFEAEQLDDGSILFKLKHRNPFEGDWFNDQLEQSDITLDMEDVDSEWD</sequence>
<name>A0A2S3U6Q0_LACPN</name>
<comment type="caution">
    <text evidence="1">The sequence shown here is derived from an EMBL/GenBank/DDBJ whole genome shotgun (WGS) entry which is preliminary data.</text>
</comment>
<evidence type="ECO:0008006" key="3">
    <source>
        <dbReference type="Google" id="ProtNLM"/>
    </source>
</evidence>
<dbReference type="EMBL" id="NKCZ01000092">
    <property type="protein sequence ID" value="POD85836.1"/>
    <property type="molecule type" value="Genomic_DNA"/>
</dbReference>
<dbReference type="SUPFAM" id="SSF89447">
    <property type="entry name" value="AbrB/MazE/MraZ-like"/>
    <property type="match status" value="1"/>
</dbReference>
<accession>A0A2S3U6Q0</accession>
<reference evidence="1 2" key="1">
    <citation type="submission" date="2017-06" db="EMBL/GenBank/DDBJ databases">
        <title>Genome sequence of Lactobacillus plantarum subsp. plantarum strain SRCM101258.</title>
        <authorList>
            <person name="Cho S.H."/>
        </authorList>
    </citation>
    <scope>NUCLEOTIDE SEQUENCE [LARGE SCALE GENOMIC DNA]</scope>
    <source>
        <strain evidence="1 2">SRCM101258</strain>
    </source>
</reference>
<dbReference type="NCBIfam" id="NF047400">
    <property type="entry name" value="MazE_PemI_antitoxin"/>
    <property type="match status" value="1"/>
</dbReference>
<dbReference type="InterPro" id="IPR037914">
    <property type="entry name" value="SpoVT-AbrB_sf"/>
</dbReference>
<protein>
    <recommendedName>
        <fullName evidence="3">AbrB family transcriptional regulator</fullName>
    </recommendedName>
</protein>
<gene>
    <name evidence="1" type="ORF">S101258_01265</name>
</gene>
<proteinExistence type="predicted"/>
<organism evidence="1 2">
    <name type="scientific">Lactiplantibacillus plantarum subsp. plantarum</name>
    <dbReference type="NCBI Taxonomy" id="337330"/>
    <lineage>
        <taxon>Bacteria</taxon>
        <taxon>Bacillati</taxon>
        <taxon>Bacillota</taxon>
        <taxon>Bacilli</taxon>
        <taxon>Lactobacillales</taxon>
        <taxon>Lactobacillaceae</taxon>
        <taxon>Lactiplantibacillus</taxon>
    </lineage>
</organism>